<dbReference type="InterPro" id="IPR028978">
    <property type="entry name" value="Chorismate_lyase_/UTRA_dom_sf"/>
</dbReference>
<proteinExistence type="predicted"/>
<keyword evidence="2" id="KW-1185">Reference proteome</keyword>
<dbReference type="SUPFAM" id="SSF64288">
    <property type="entry name" value="Chorismate lyase-like"/>
    <property type="match status" value="1"/>
</dbReference>
<dbReference type="AlphaFoldDB" id="A0A916UDR1"/>
<reference evidence="1" key="1">
    <citation type="journal article" date="2014" name="Int. J. Syst. Evol. Microbiol.">
        <title>Complete genome sequence of Corynebacterium casei LMG S-19264T (=DSM 44701T), isolated from a smear-ripened cheese.</title>
        <authorList>
            <consortium name="US DOE Joint Genome Institute (JGI-PGF)"/>
            <person name="Walter F."/>
            <person name="Albersmeier A."/>
            <person name="Kalinowski J."/>
            <person name="Ruckert C."/>
        </authorList>
    </citation>
    <scope>NUCLEOTIDE SEQUENCE</scope>
    <source>
        <strain evidence="1">CGMCC 1.12919</strain>
    </source>
</reference>
<name>A0A916UDR1_9HYPH</name>
<sequence>MSVDMQSNDLVPHGFGFRPEGDRRFICRYRDTTVGKVQAFSALQRLSGNMVRSGTAAALDAWCREHGLAAEPTLALRLVPQASAPFTDDVRQSLELEDEGSARYRRVEMSCGDLLLGWAETWYVPRRLTPAVGESLAADVLFEQAADQMRPVRIGVQNTLLWAPLRVGEQIAAPTAAPRERHGSKSRPLVVPWRVFEHRTLLRNKGLHPMSLTLETFTREVLGSAVEPAPKPQLEALAGPAPLKALAKP</sequence>
<organism evidence="1 2">
    <name type="scientific">Chelatococcus reniformis</name>
    <dbReference type="NCBI Taxonomy" id="1494448"/>
    <lineage>
        <taxon>Bacteria</taxon>
        <taxon>Pseudomonadati</taxon>
        <taxon>Pseudomonadota</taxon>
        <taxon>Alphaproteobacteria</taxon>
        <taxon>Hyphomicrobiales</taxon>
        <taxon>Chelatococcaceae</taxon>
        <taxon>Chelatococcus</taxon>
    </lineage>
</organism>
<dbReference type="Proteomes" id="UP000637002">
    <property type="component" value="Unassembled WGS sequence"/>
</dbReference>
<evidence type="ECO:0008006" key="3">
    <source>
        <dbReference type="Google" id="ProtNLM"/>
    </source>
</evidence>
<evidence type="ECO:0000313" key="1">
    <source>
        <dbReference type="EMBL" id="GGC68142.1"/>
    </source>
</evidence>
<protein>
    <recommendedName>
        <fullName evidence="3">Chorismate lyase</fullName>
    </recommendedName>
</protein>
<reference evidence="1" key="2">
    <citation type="submission" date="2020-09" db="EMBL/GenBank/DDBJ databases">
        <authorList>
            <person name="Sun Q."/>
            <person name="Zhou Y."/>
        </authorList>
    </citation>
    <scope>NUCLEOTIDE SEQUENCE</scope>
    <source>
        <strain evidence="1">CGMCC 1.12919</strain>
    </source>
</reference>
<accession>A0A916UDR1</accession>
<comment type="caution">
    <text evidence="1">The sequence shown here is derived from an EMBL/GenBank/DDBJ whole genome shotgun (WGS) entry which is preliminary data.</text>
</comment>
<gene>
    <name evidence="1" type="ORF">GCM10010994_28390</name>
</gene>
<evidence type="ECO:0000313" key="2">
    <source>
        <dbReference type="Proteomes" id="UP000637002"/>
    </source>
</evidence>
<dbReference type="EMBL" id="BMGG01000005">
    <property type="protein sequence ID" value="GGC68142.1"/>
    <property type="molecule type" value="Genomic_DNA"/>
</dbReference>